<dbReference type="AlphaFoldDB" id="B0D275"/>
<dbReference type="SUPFAM" id="SSF47807">
    <property type="entry name" value="5' to 3' exonuclease, C-terminal subdomain"/>
    <property type="match status" value="1"/>
</dbReference>
<dbReference type="InterPro" id="IPR036279">
    <property type="entry name" value="5-3_exonuclease_C_sf"/>
</dbReference>
<dbReference type="EMBL" id="DS547096">
    <property type="protein sequence ID" value="EDR10692.1"/>
    <property type="molecule type" value="Genomic_DNA"/>
</dbReference>
<evidence type="ECO:0000256" key="2">
    <source>
        <dbReference type="ARBA" id="ARBA00022801"/>
    </source>
</evidence>
<dbReference type="Pfam" id="PF00752">
    <property type="entry name" value="XPG_N"/>
    <property type="match status" value="1"/>
</dbReference>
<dbReference type="OrthoDB" id="2959108at2759"/>
<dbReference type="InterPro" id="IPR037316">
    <property type="entry name" value="Yen1_H3TH"/>
</dbReference>
<dbReference type="GeneID" id="6073639"/>
<dbReference type="GO" id="GO:0017108">
    <property type="term" value="F:5'-flap endonuclease activity"/>
    <property type="evidence" value="ECO:0007669"/>
    <property type="project" value="TreeGrafter"/>
</dbReference>
<dbReference type="STRING" id="486041.B0D275"/>
<protein>
    <submittedName>
        <fullName evidence="4">Predicted protein</fullName>
    </submittedName>
</protein>
<dbReference type="HOGENOM" id="CLU_432157_0_0_1"/>
<reference evidence="4 5" key="1">
    <citation type="journal article" date="2008" name="Nature">
        <title>The genome of Laccaria bicolor provides insights into mycorrhizal symbiosis.</title>
        <authorList>
            <person name="Martin F."/>
            <person name="Aerts A."/>
            <person name="Ahren D."/>
            <person name="Brun A."/>
            <person name="Danchin E.G.J."/>
            <person name="Duchaussoy F."/>
            <person name="Gibon J."/>
            <person name="Kohler A."/>
            <person name="Lindquist E."/>
            <person name="Pereda V."/>
            <person name="Salamov A."/>
            <person name="Shapiro H.J."/>
            <person name="Wuyts J."/>
            <person name="Blaudez D."/>
            <person name="Buee M."/>
            <person name="Brokstein P."/>
            <person name="Canbaeck B."/>
            <person name="Cohen D."/>
            <person name="Courty P.E."/>
            <person name="Coutinho P.M."/>
            <person name="Delaruelle C."/>
            <person name="Detter J.C."/>
            <person name="Deveau A."/>
            <person name="DiFazio S."/>
            <person name="Duplessis S."/>
            <person name="Fraissinet-Tachet L."/>
            <person name="Lucic E."/>
            <person name="Frey-Klett P."/>
            <person name="Fourrey C."/>
            <person name="Feussner I."/>
            <person name="Gay G."/>
            <person name="Grimwood J."/>
            <person name="Hoegger P.J."/>
            <person name="Jain P."/>
            <person name="Kilaru S."/>
            <person name="Labbe J."/>
            <person name="Lin Y.C."/>
            <person name="Legue V."/>
            <person name="Le Tacon F."/>
            <person name="Marmeisse R."/>
            <person name="Melayah D."/>
            <person name="Montanini B."/>
            <person name="Muratet M."/>
            <person name="Nehls U."/>
            <person name="Niculita-Hirzel H."/>
            <person name="Oudot-Le Secq M.P."/>
            <person name="Peter M."/>
            <person name="Quesneville H."/>
            <person name="Rajashekar B."/>
            <person name="Reich M."/>
            <person name="Rouhier N."/>
            <person name="Schmutz J."/>
            <person name="Yin T."/>
            <person name="Chalot M."/>
            <person name="Henrissat B."/>
            <person name="Kuees U."/>
            <person name="Lucas S."/>
            <person name="Van de Peer Y."/>
            <person name="Podila G.K."/>
            <person name="Polle A."/>
            <person name="Pukkila P.J."/>
            <person name="Richardson P.M."/>
            <person name="Rouze P."/>
            <person name="Sanders I.R."/>
            <person name="Stajich J.E."/>
            <person name="Tunlid A."/>
            <person name="Tuskan G."/>
            <person name="Grigoriev I.V."/>
        </authorList>
    </citation>
    <scope>NUCLEOTIDE SEQUENCE [LARGE SCALE GENOMIC DNA]</scope>
    <source>
        <strain evidence="5">S238N-H82 / ATCC MYA-4686</strain>
    </source>
</reference>
<keyword evidence="1" id="KW-0540">Nuclease</keyword>
<dbReference type="Proteomes" id="UP000001194">
    <property type="component" value="Unassembled WGS sequence"/>
</dbReference>
<proteinExistence type="predicted"/>
<dbReference type="SUPFAM" id="SSF88723">
    <property type="entry name" value="PIN domain-like"/>
    <property type="match status" value="1"/>
</dbReference>
<dbReference type="InterPro" id="IPR029060">
    <property type="entry name" value="PIN-like_dom_sf"/>
</dbReference>
<organism evidence="5">
    <name type="scientific">Laccaria bicolor (strain S238N-H82 / ATCC MYA-4686)</name>
    <name type="common">Bicoloured deceiver</name>
    <name type="synonym">Laccaria laccata var. bicolor</name>
    <dbReference type="NCBI Taxonomy" id="486041"/>
    <lineage>
        <taxon>Eukaryota</taxon>
        <taxon>Fungi</taxon>
        <taxon>Dikarya</taxon>
        <taxon>Basidiomycota</taxon>
        <taxon>Agaricomycotina</taxon>
        <taxon>Agaricomycetes</taxon>
        <taxon>Agaricomycetidae</taxon>
        <taxon>Agaricales</taxon>
        <taxon>Agaricineae</taxon>
        <taxon>Hydnangiaceae</taxon>
        <taxon>Laccaria</taxon>
    </lineage>
</organism>
<accession>B0D275</accession>
<dbReference type="RefSeq" id="XP_001877993.1">
    <property type="nucleotide sequence ID" value="XM_001877958.1"/>
</dbReference>
<evidence type="ECO:0000256" key="1">
    <source>
        <dbReference type="ARBA" id="ARBA00022722"/>
    </source>
</evidence>
<dbReference type="PANTHER" id="PTHR11081:SF75">
    <property type="entry name" value="ENDONUCLEASE, PUTATIVE (AFU_ORTHOLOGUE AFUA_3G13260)-RELATED"/>
    <property type="match status" value="1"/>
</dbReference>
<evidence type="ECO:0000259" key="3">
    <source>
        <dbReference type="SMART" id="SM00484"/>
    </source>
</evidence>
<sequence>MGVASLWKLVEAAAKLRSLLQFTIAEGFETNRHGTRTIVVGIDASIWLNEAQFAHAKGGRRYQRGMNPELCTLFEKMCQLLRLPFTIVLVFDGPGRPSRKRGVNVLTAEHWAVDPTKEIADAFGFGTHQAPGEAEAELAYLNSIGILDAVMSEDGDALVFGAQVVIRKPHLNGEKIKWDGDTVKIYTSTAIRSTPSVSLTQGDMVLYALLCGGDYDTVGLKGCGKVTAQKLMGTGLGDSLLNAAQSLSGDTLVSFMAGWRADLHAELLKIGQVAIAVTIDTFPQLGVLMSYAMPLTSRTLGGPPNASQSWVPRAPDLPRIARLCKQYFRWCTSDTVSKKFHTRIWDGICIRRLMEPVDEYAVLRQHIEDGVVFDNPPGMCSFLRITNARPGRLLATSVKIYTVEVTLHSLLASAASGIGEACPQHTGHISVKIPASIVDHCLPTLPKKTLKHVELSAPPSPILQEVPSTASSCQPLTLLERVDLLAVVNSTLPPGSHPTHDHPMCDRPARPLRKSKTHKMTASTPNPYTPLQPVANPSMLPIQANVPCGRITSSTAGPSCVSPPTPQRSIHPAGLAISDLLPGPNSTHSPTSSARAPVFLGFFDLTGDTSAHGPDTSTRDPSFVDLTMIDDIL</sequence>
<dbReference type="CDD" id="cd09906">
    <property type="entry name" value="H3TH_YEN1"/>
    <property type="match status" value="1"/>
</dbReference>
<evidence type="ECO:0000313" key="5">
    <source>
        <dbReference type="Proteomes" id="UP000001194"/>
    </source>
</evidence>
<dbReference type="InterPro" id="IPR006085">
    <property type="entry name" value="XPG_DNA_repair_N"/>
</dbReference>
<dbReference type="InParanoid" id="B0D275"/>
<feature type="domain" description="XPG-I" evidence="3">
    <location>
        <begin position="121"/>
        <end position="191"/>
    </location>
</feature>
<dbReference type="CDD" id="cd09870">
    <property type="entry name" value="PIN_YEN1"/>
    <property type="match status" value="1"/>
</dbReference>
<dbReference type="InterPro" id="IPR006086">
    <property type="entry name" value="XPG-I_dom"/>
</dbReference>
<gene>
    <name evidence="4" type="ORF">LACBIDRAFT_315357</name>
</gene>
<name>B0D275_LACBS</name>
<dbReference type="Gene3D" id="3.40.50.1010">
    <property type="entry name" value="5'-nuclease"/>
    <property type="match status" value="2"/>
</dbReference>
<dbReference type="GO" id="GO:0008821">
    <property type="term" value="F:crossover junction DNA endonuclease activity"/>
    <property type="evidence" value="ECO:0007669"/>
    <property type="project" value="InterPro"/>
</dbReference>
<dbReference type="PRINTS" id="PR00853">
    <property type="entry name" value="XPGRADSUPER"/>
</dbReference>
<dbReference type="SMART" id="SM00484">
    <property type="entry name" value="XPGI"/>
    <property type="match status" value="1"/>
</dbReference>
<dbReference type="GO" id="GO:0006281">
    <property type="term" value="P:DNA repair"/>
    <property type="evidence" value="ECO:0007669"/>
    <property type="project" value="UniProtKB-ARBA"/>
</dbReference>
<dbReference type="PANTHER" id="PTHR11081">
    <property type="entry name" value="FLAP ENDONUCLEASE FAMILY MEMBER"/>
    <property type="match status" value="1"/>
</dbReference>
<dbReference type="KEGG" id="lbc:LACBIDRAFT_315357"/>
<keyword evidence="2" id="KW-0378">Hydrolase</keyword>
<dbReference type="InterPro" id="IPR006084">
    <property type="entry name" value="XPG/Rad2"/>
</dbReference>
<keyword evidence="5" id="KW-1185">Reference proteome</keyword>
<dbReference type="Pfam" id="PF00867">
    <property type="entry name" value="XPG_I"/>
    <property type="match status" value="1"/>
</dbReference>
<evidence type="ECO:0000313" key="4">
    <source>
        <dbReference type="EMBL" id="EDR10692.1"/>
    </source>
</evidence>